<dbReference type="InterPro" id="IPR029149">
    <property type="entry name" value="Creatin/AminoP/Spt16_N"/>
</dbReference>
<dbReference type="GO" id="GO:0004177">
    <property type="term" value="F:aminopeptidase activity"/>
    <property type="evidence" value="ECO:0007669"/>
    <property type="project" value="UniProtKB-KW"/>
</dbReference>
<name>A0ABW3CAE7_9ACTN</name>
<evidence type="ECO:0000313" key="3">
    <source>
        <dbReference type="Proteomes" id="UP001597083"/>
    </source>
</evidence>
<feature type="non-terminal residue" evidence="2">
    <location>
        <position position="166"/>
    </location>
</feature>
<keyword evidence="2" id="KW-0378">Hydrolase</keyword>
<keyword evidence="2" id="KW-0031">Aminopeptidase</keyword>
<dbReference type="Proteomes" id="UP001597083">
    <property type="component" value="Unassembled WGS sequence"/>
</dbReference>
<evidence type="ECO:0000259" key="1">
    <source>
        <dbReference type="Pfam" id="PF01321"/>
    </source>
</evidence>
<keyword evidence="2" id="KW-0645">Protease</keyword>
<sequence>MADAGLGALVIAGRGVISQYGYLEYVTGWCPIIRLGYAVLVPGREPVMVMPTASDAYYAREATGFSDVRVGGQGDVISDHDGVPEGVAAVLAEHGVARGRVGVVGLQHIIAAYDFDALRAAAPEAEFTDATAMISELKAVKTADEVREVLRSGEIADAGMRVVMDR</sequence>
<dbReference type="InterPro" id="IPR000587">
    <property type="entry name" value="Creatinase_N"/>
</dbReference>
<keyword evidence="3" id="KW-1185">Reference proteome</keyword>
<dbReference type="EMBL" id="JBHTIR010000499">
    <property type="protein sequence ID" value="MFD0851466.1"/>
    <property type="molecule type" value="Genomic_DNA"/>
</dbReference>
<organism evidence="2 3">
    <name type="scientific">Actinomadura adrarensis</name>
    <dbReference type="NCBI Taxonomy" id="1819600"/>
    <lineage>
        <taxon>Bacteria</taxon>
        <taxon>Bacillati</taxon>
        <taxon>Actinomycetota</taxon>
        <taxon>Actinomycetes</taxon>
        <taxon>Streptosporangiales</taxon>
        <taxon>Thermomonosporaceae</taxon>
        <taxon>Actinomadura</taxon>
    </lineage>
</organism>
<dbReference type="SUPFAM" id="SSF53092">
    <property type="entry name" value="Creatinase/prolidase N-terminal domain"/>
    <property type="match status" value="1"/>
</dbReference>
<accession>A0ABW3CAE7</accession>
<protein>
    <submittedName>
        <fullName evidence="2">Aminopeptidase P family N-terminal domain-containing protein</fullName>
    </submittedName>
</protein>
<comment type="caution">
    <text evidence="2">The sequence shown here is derived from an EMBL/GenBank/DDBJ whole genome shotgun (WGS) entry which is preliminary data.</text>
</comment>
<dbReference type="Pfam" id="PF01321">
    <property type="entry name" value="Creatinase_N"/>
    <property type="match status" value="1"/>
</dbReference>
<evidence type="ECO:0000313" key="2">
    <source>
        <dbReference type="EMBL" id="MFD0851466.1"/>
    </source>
</evidence>
<proteinExistence type="predicted"/>
<dbReference type="Gene3D" id="3.40.350.10">
    <property type="entry name" value="Creatinase/prolidase N-terminal domain"/>
    <property type="match status" value="1"/>
</dbReference>
<feature type="domain" description="Creatinase N-terminal" evidence="1">
    <location>
        <begin position="1"/>
        <end position="138"/>
    </location>
</feature>
<reference evidence="3" key="1">
    <citation type="journal article" date="2019" name="Int. J. Syst. Evol. Microbiol.">
        <title>The Global Catalogue of Microorganisms (GCM) 10K type strain sequencing project: providing services to taxonomists for standard genome sequencing and annotation.</title>
        <authorList>
            <consortium name="The Broad Institute Genomics Platform"/>
            <consortium name="The Broad Institute Genome Sequencing Center for Infectious Disease"/>
            <person name="Wu L."/>
            <person name="Ma J."/>
        </authorList>
    </citation>
    <scope>NUCLEOTIDE SEQUENCE [LARGE SCALE GENOMIC DNA]</scope>
    <source>
        <strain evidence="3">JCM 31696</strain>
    </source>
</reference>
<gene>
    <name evidence="2" type="ORF">ACFQ07_04510</name>
</gene>